<dbReference type="GO" id="GO:0003677">
    <property type="term" value="F:DNA binding"/>
    <property type="evidence" value="ECO:0007669"/>
    <property type="project" value="InterPro"/>
</dbReference>
<proteinExistence type="predicted"/>
<dbReference type="GO" id="GO:0051276">
    <property type="term" value="P:chromosome organization"/>
    <property type="evidence" value="ECO:0007669"/>
    <property type="project" value="InterPro"/>
</dbReference>
<dbReference type="InterPro" id="IPR043928">
    <property type="entry name" value="DNVP"/>
</dbReference>
<name>A0A6C0DPZ2_9ZZZZ</name>
<dbReference type="AlphaFoldDB" id="A0A6C0DPZ2"/>
<reference evidence="1" key="1">
    <citation type="journal article" date="2020" name="Nature">
        <title>Giant virus diversity and host interactions through global metagenomics.</title>
        <authorList>
            <person name="Schulz F."/>
            <person name="Roux S."/>
            <person name="Paez-Espino D."/>
            <person name="Jungbluth S."/>
            <person name="Walsh D.A."/>
            <person name="Denef V.J."/>
            <person name="McMahon K.D."/>
            <person name="Konstantinidis K.T."/>
            <person name="Eloe-Fadrosh E.A."/>
            <person name="Kyrpides N.C."/>
            <person name="Woyke T."/>
        </authorList>
    </citation>
    <scope>NUCLEOTIDE SEQUENCE</scope>
    <source>
        <strain evidence="1">GVMAG-M-3300023174-49</strain>
    </source>
</reference>
<protein>
    <submittedName>
        <fullName evidence="1">Uncharacterized protein</fullName>
    </submittedName>
</protein>
<organism evidence="1">
    <name type="scientific">viral metagenome</name>
    <dbReference type="NCBI Taxonomy" id="1070528"/>
    <lineage>
        <taxon>unclassified sequences</taxon>
        <taxon>metagenomes</taxon>
        <taxon>organismal metagenomes</taxon>
    </lineage>
</organism>
<dbReference type="EMBL" id="MN739660">
    <property type="protein sequence ID" value="QHT18926.1"/>
    <property type="molecule type" value="Genomic_DNA"/>
</dbReference>
<dbReference type="Pfam" id="PF19060">
    <property type="entry name" value="DVNP"/>
    <property type="match status" value="1"/>
</dbReference>
<evidence type="ECO:0000313" key="1">
    <source>
        <dbReference type="EMBL" id="QHT18926.1"/>
    </source>
</evidence>
<sequence>MKRPVRGDDGNYHVHGKSYKELFGSRQQVVHGTAYKTTGNLTKKDLFMNKHGRIVSVKKYRTAKKEKRLEKAGYFAEKGKFGYVKRDTRKTRKSTDNKKGGGLLNALPLIFNAASSRRRR</sequence>
<accession>A0A6C0DPZ2</accession>